<dbReference type="EMBL" id="JACOMF010000042">
    <property type="protein sequence ID" value="MBC4018100.1"/>
    <property type="molecule type" value="Genomic_DNA"/>
</dbReference>
<name>A0A9X0UJH0_9PROT</name>
<dbReference type="InterPro" id="IPR018490">
    <property type="entry name" value="cNMP-bd_dom_sf"/>
</dbReference>
<dbReference type="Pfam" id="PF13545">
    <property type="entry name" value="HTH_Crp_2"/>
    <property type="match status" value="1"/>
</dbReference>
<evidence type="ECO:0000313" key="6">
    <source>
        <dbReference type="EMBL" id="MBC4018100.1"/>
    </source>
</evidence>
<dbReference type="Gene3D" id="1.10.10.10">
    <property type="entry name" value="Winged helix-like DNA-binding domain superfamily/Winged helix DNA-binding domain"/>
    <property type="match status" value="1"/>
</dbReference>
<feature type="domain" description="Cyclic nucleotide-binding" evidence="4">
    <location>
        <begin position="1"/>
        <end position="92"/>
    </location>
</feature>
<dbReference type="GO" id="GO:0003700">
    <property type="term" value="F:DNA-binding transcription factor activity"/>
    <property type="evidence" value="ECO:0007669"/>
    <property type="project" value="TreeGrafter"/>
</dbReference>
<keyword evidence="2" id="KW-0238">DNA-binding</keyword>
<dbReference type="GO" id="GO:0005829">
    <property type="term" value="C:cytosol"/>
    <property type="evidence" value="ECO:0007669"/>
    <property type="project" value="TreeGrafter"/>
</dbReference>
<evidence type="ECO:0000256" key="3">
    <source>
        <dbReference type="ARBA" id="ARBA00023163"/>
    </source>
</evidence>
<dbReference type="Proteomes" id="UP000600101">
    <property type="component" value="Unassembled WGS sequence"/>
</dbReference>
<organism evidence="6 7">
    <name type="scientific">Siccirubricoccus deserti</name>
    <dbReference type="NCBI Taxonomy" id="2013562"/>
    <lineage>
        <taxon>Bacteria</taxon>
        <taxon>Pseudomonadati</taxon>
        <taxon>Pseudomonadota</taxon>
        <taxon>Alphaproteobacteria</taxon>
        <taxon>Acetobacterales</taxon>
        <taxon>Roseomonadaceae</taxon>
        <taxon>Siccirubricoccus</taxon>
    </lineage>
</organism>
<keyword evidence="1" id="KW-0805">Transcription regulation</keyword>
<dbReference type="InterPro" id="IPR036390">
    <property type="entry name" value="WH_DNA-bd_sf"/>
</dbReference>
<dbReference type="PANTHER" id="PTHR24567">
    <property type="entry name" value="CRP FAMILY TRANSCRIPTIONAL REGULATORY PROTEIN"/>
    <property type="match status" value="1"/>
</dbReference>
<protein>
    <submittedName>
        <fullName evidence="6">Crp/Fnr family transcriptional regulator</fullName>
    </submittedName>
</protein>
<dbReference type="InterPro" id="IPR036388">
    <property type="entry name" value="WH-like_DNA-bd_sf"/>
</dbReference>
<dbReference type="SUPFAM" id="SSF46785">
    <property type="entry name" value="Winged helix' DNA-binding domain"/>
    <property type="match status" value="1"/>
</dbReference>
<dbReference type="GO" id="GO:0003677">
    <property type="term" value="F:DNA binding"/>
    <property type="evidence" value="ECO:0007669"/>
    <property type="project" value="UniProtKB-KW"/>
</dbReference>
<dbReference type="SUPFAM" id="SSF51206">
    <property type="entry name" value="cAMP-binding domain-like"/>
    <property type="match status" value="1"/>
</dbReference>
<dbReference type="Pfam" id="PF00027">
    <property type="entry name" value="cNMP_binding"/>
    <property type="match status" value="1"/>
</dbReference>
<evidence type="ECO:0000313" key="7">
    <source>
        <dbReference type="Proteomes" id="UP000600101"/>
    </source>
</evidence>
<dbReference type="InterPro" id="IPR012318">
    <property type="entry name" value="HTH_CRP"/>
</dbReference>
<dbReference type="PANTHER" id="PTHR24567:SF74">
    <property type="entry name" value="HTH-TYPE TRANSCRIPTIONAL REGULATOR ARCR"/>
    <property type="match status" value="1"/>
</dbReference>
<dbReference type="SMART" id="SM00100">
    <property type="entry name" value="cNMP"/>
    <property type="match status" value="1"/>
</dbReference>
<evidence type="ECO:0000256" key="1">
    <source>
        <dbReference type="ARBA" id="ARBA00023015"/>
    </source>
</evidence>
<keyword evidence="7" id="KW-1185">Reference proteome</keyword>
<dbReference type="PROSITE" id="PS51063">
    <property type="entry name" value="HTH_CRP_2"/>
    <property type="match status" value="1"/>
</dbReference>
<feature type="domain" description="HTH crp-type" evidence="5">
    <location>
        <begin position="123"/>
        <end position="194"/>
    </location>
</feature>
<reference evidence="6" key="1">
    <citation type="submission" date="2020-08" db="EMBL/GenBank/DDBJ databases">
        <authorList>
            <person name="Hu Y."/>
            <person name="Nguyen S.V."/>
            <person name="Li F."/>
            <person name="Fanning S."/>
        </authorList>
    </citation>
    <scope>NUCLEOTIDE SEQUENCE</scope>
    <source>
        <strain evidence="6">SYSU D8009</strain>
    </source>
</reference>
<gene>
    <name evidence="6" type="ORF">H7965_22655</name>
</gene>
<dbReference type="InterPro" id="IPR014710">
    <property type="entry name" value="RmlC-like_jellyroll"/>
</dbReference>
<evidence type="ECO:0000259" key="4">
    <source>
        <dbReference type="PROSITE" id="PS50042"/>
    </source>
</evidence>
<evidence type="ECO:0000256" key="2">
    <source>
        <dbReference type="ARBA" id="ARBA00023125"/>
    </source>
</evidence>
<dbReference type="AlphaFoldDB" id="A0A9X0UJH0"/>
<evidence type="ECO:0000259" key="5">
    <source>
        <dbReference type="PROSITE" id="PS51063"/>
    </source>
</evidence>
<dbReference type="CDD" id="cd00038">
    <property type="entry name" value="CAP_ED"/>
    <property type="match status" value="1"/>
</dbReference>
<dbReference type="InterPro" id="IPR000595">
    <property type="entry name" value="cNMP-bd_dom"/>
</dbReference>
<accession>A0A9X0UJH0</accession>
<proteinExistence type="predicted"/>
<comment type="caution">
    <text evidence="6">The sequence shown here is derived from an EMBL/GenBank/DDBJ whole genome shotgun (WGS) entry which is preliminary data.</text>
</comment>
<dbReference type="PROSITE" id="PS50042">
    <property type="entry name" value="CNMP_BINDING_3"/>
    <property type="match status" value="1"/>
</dbReference>
<dbReference type="SMART" id="SM00419">
    <property type="entry name" value="HTH_CRP"/>
    <property type="match status" value="1"/>
</dbReference>
<dbReference type="Gene3D" id="2.60.120.10">
    <property type="entry name" value="Jelly Rolls"/>
    <property type="match status" value="1"/>
</dbReference>
<sequence length="211" mass="22626">MAAAASWRSFEPGQMVLEGGDPSREVFFVAEGMVRVLGRTSGGHELILNELRPGELFGEYAAIDGEPRSAAVVALARSRLCALPSAPFMAFVLSTPGAALQLLRLLTARVRERDARLIELVALPVRLRLASLLLRLSRPRTGGGGRVISPPPPHHELAARIGTRREVVSRILSQMQREALLTADRRAMVLPQPEALEAAVEAGFQQAAGGG</sequence>
<keyword evidence="3" id="KW-0804">Transcription</keyword>
<dbReference type="InterPro" id="IPR050397">
    <property type="entry name" value="Env_Response_Regulators"/>
</dbReference>